<dbReference type="GO" id="GO:0009279">
    <property type="term" value="C:cell outer membrane"/>
    <property type="evidence" value="ECO:0007669"/>
    <property type="project" value="UniProtKB-SubCell"/>
</dbReference>
<dbReference type="PROSITE" id="PS01156">
    <property type="entry name" value="TONB_DEPENDENT_REC_2"/>
    <property type="match status" value="1"/>
</dbReference>
<gene>
    <name evidence="19" type="ORF">CBM2605_A60421</name>
    <name evidence="20" type="ORF">CBM2607_10690</name>
</gene>
<evidence type="ECO:0000313" key="21">
    <source>
        <dbReference type="Proteomes" id="UP000255168"/>
    </source>
</evidence>
<dbReference type="GO" id="GO:0038023">
    <property type="term" value="F:signaling receptor activity"/>
    <property type="evidence" value="ECO:0007669"/>
    <property type="project" value="InterPro"/>
</dbReference>
<evidence type="ECO:0000256" key="2">
    <source>
        <dbReference type="ARBA" id="ARBA00009810"/>
    </source>
</evidence>
<name>A0A375H5M7_9BURK</name>
<dbReference type="InterPro" id="IPR039426">
    <property type="entry name" value="TonB-dep_rcpt-like"/>
</dbReference>
<dbReference type="GO" id="GO:0015344">
    <property type="term" value="F:siderophore uptake transmembrane transporter activity"/>
    <property type="evidence" value="ECO:0007669"/>
    <property type="project" value="TreeGrafter"/>
</dbReference>
<dbReference type="SUPFAM" id="SSF56935">
    <property type="entry name" value="Porins"/>
    <property type="match status" value="1"/>
</dbReference>
<dbReference type="PANTHER" id="PTHR32552">
    <property type="entry name" value="FERRICHROME IRON RECEPTOR-RELATED"/>
    <property type="match status" value="1"/>
</dbReference>
<evidence type="ECO:0000256" key="6">
    <source>
        <dbReference type="ARBA" id="ARBA00022692"/>
    </source>
</evidence>
<dbReference type="NCBIfam" id="TIGR01783">
    <property type="entry name" value="TonB-siderophor"/>
    <property type="match status" value="1"/>
</dbReference>
<keyword evidence="12 19" id="KW-0675">Receptor</keyword>
<dbReference type="Proteomes" id="UP000255168">
    <property type="component" value="Chromosome I"/>
</dbReference>
<keyword evidence="3 14" id="KW-0813">Transport</keyword>
<evidence type="ECO:0000256" key="11">
    <source>
        <dbReference type="ARBA" id="ARBA00023136"/>
    </source>
</evidence>
<dbReference type="GO" id="GO:0015891">
    <property type="term" value="P:siderophore transport"/>
    <property type="evidence" value="ECO:0007669"/>
    <property type="project" value="InterPro"/>
</dbReference>
<keyword evidence="6 14" id="KW-0812">Transmembrane</keyword>
<keyword evidence="10 16" id="KW-0798">TonB box</keyword>
<evidence type="ECO:0000256" key="9">
    <source>
        <dbReference type="ARBA" id="ARBA00023065"/>
    </source>
</evidence>
<accession>A0A375H5M7</accession>
<organism evidence="20 21">
    <name type="scientific">Cupriavidus neocaledonicus</name>
    <dbReference type="NCBI Taxonomy" id="1040979"/>
    <lineage>
        <taxon>Bacteria</taxon>
        <taxon>Pseudomonadati</taxon>
        <taxon>Pseudomonadota</taxon>
        <taxon>Betaproteobacteria</taxon>
        <taxon>Burkholderiales</taxon>
        <taxon>Burkholderiaceae</taxon>
        <taxon>Cupriavidus</taxon>
    </lineage>
</organism>
<evidence type="ECO:0000256" key="7">
    <source>
        <dbReference type="ARBA" id="ARBA00022729"/>
    </source>
</evidence>
<comment type="similarity">
    <text evidence="2 14 16">Belongs to the TonB-dependent receptor family.</text>
</comment>
<feature type="domain" description="TonB-dependent receptor plug" evidence="18">
    <location>
        <begin position="105"/>
        <end position="207"/>
    </location>
</feature>
<keyword evidence="9" id="KW-0406">Ion transport</keyword>
<evidence type="ECO:0000256" key="15">
    <source>
        <dbReference type="PROSITE-ProRule" id="PRU10144"/>
    </source>
</evidence>
<dbReference type="Gene3D" id="2.170.130.10">
    <property type="entry name" value="TonB-dependent receptor, plug domain"/>
    <property type="match status" value="1"/>
</dbReference>
<dbReference type="AlphaFoldDB" id="A0A375H5M7"/>
<dbReference type="Gene3D" id="2.40.170.20">
    <property type="entry name" value="TonB-dependent receptor, beta-barrel domain"/>
    <property type="match status" value="1"/>
</dbReference>
<dbReference type="InterPro" id="IPR000531">
    <property type="entry name" value="Beta-barrel_TonB"/>
</dbReference>
<keyword evidence="4 14" id="KW-1134">Transmembrane beta strand</keyword>
<dbReference type="Pfam" id="PF07715">
    <property type="entry name" value="Plug"/>
    <property type="match status" value="1"/>
</dbReference>
<evidence type="ECO:0000256" key="1">
    <source>
        <dbReference type="ARBA" id="ARBA00004571"/>
    </source>
</evidence>
<reference evidence="21 22" key="1">
    <citation type="submission" date="2018-01" db="EMBL/GenBank/DDBJ databases">
        <authorList>
            <person name="Clerissi C."/>
        </authorList>
    </citation>
    <scope>NUCLEOTIDE SEQUENCE [LARGE SCALE GENOMIC DNA]</scope>
    <source>
        <strain evidence="19">Cupriavidus taiwanensis STM 6082</strain>
        <strain evidence="20">Cupriavidus taiwanensis STM 6160</strain>
    </source>
</reference>
<evidence type="ECO:0000256" key="14">
    <source>
        <dbReference type="PROSITE-ProRule" id="PRU01360"/>
    </source>
</evidence>
<keyword evidence="7" id="KW-0732">Signal</keyword>
<proteinExistence type="inferred from homology"/>
<evidence type="ECO:0000256" key="5">
    <source>
        <dbReference type="ARBA" id="ARBA00022496"/>
    </source>
</evidence>
<dbReference type="InterPro" id="IPR010105">
    <property type="entry name" value="TonB_sidphr_rcpt"/>
</dbReference>
<dbReference type="EMBL" id="OFTC01000028">
    <property type="protein sequence ID" value="SOZ37177.1"/>
    <property type="molecule type" value="Genomic_DNA"/>
</dbReference>
<evidence type="ECO:0000313" key="19">
    <source>
        <dbReference type="EMBL" id="SOZ37177.1"/>
    </source>
</evidence>
<dbReference type="PROSITE" id="PS52016">
    <property type="entry name" value="TONB_DEPENDENT_REC_3"/>
    <property type="match status" value="1"/>
</dbReference>
<dbReference type="CDD" id="cd01347">
    <property type="entry name" value="ligand_gated_channel"/>
    <property type="match status" value="1"/>
</dbReference>
<keyword evidence="22" id="KW-1185">Reference proteome</keyword>
<evidence type="ECO:0000256" key="8">
    <source>
        <dbReference type="ARBA" id="ARBA00023004"/>
    </source>
</evidence>
<dbReference type="RefSeq" id="WP_035849266.1">
    <property type="nucleotide sequence ID" value="NZ_AQUR01000101.1"/>
</dbReference>
<dbReference type="Pfam" id="PF00593">
    <property type="entry name" value="TonB_dep_Rec_b-barrel"/>
    <property type="match status" value="1"/>
</dbReference>
<feature type="domain" description="TonB-dependent receptor-like beta-barrel" evidence="17">
    <location>
        <begin position="319"/>
        <end position="716"/>
    </location>
</feature>
<evidence type="ECO:0000259" key="18">
    <source>
        <dbReference type="Pfam" id="PF07715"/>
    </source>
</evidence>
<evidence type="ECO:0000313" key="20">
    <source>
        <dbReference type="EMBL" id="SPD45753.1"/>
    </source>
</evidence>
<evidence type="ECO:0000256" key="10">
    <source>
        <dbReference type="ARBA" id="ARBA00023077"/>
    </source>
</evidence>
<keyword evidence="11 14" id="KW-0472">Membrane</keyword>
<dbReference type="PANTHER" id="PTHR32552:SF82">
    <property type="entry name" value="FCUA PROTEIN"/>
    <property type="match status" value="1"/>
</dbReference>
<keyword evidence="5" id="KW-0410">Iron transport</keyword>
<evidence type="ECO:0000256" key="4">
    <source>
        <dbReference type="ARBA" id="ARBA00022452"/>
    </source>
</evidence>
<sequence>MSVTNHRGRVRAPLARLAAPRCPRSCPPLAPLRLLMGVLVTFQLQTASAQEAGTADGVTAPRLAAPTLPQVTVSASAEPDQPPPPYAGGQVARGGRLGMLGDTTIMKAPFNLTSYTAELIQNQQSATVAEALSKDPSVRATGLAGANIDTFYIRGFPINESNSGEIAFNGLYGIAPSYRVFTGYAERVEVLKGPAALLYGMSPNSGVGGVINIVPKRAGENLTRFTASYASDTQFGGHLDVARRFGEDREWGIRANGSYYNGDTTADNQSRKAPVGALALDYRGKRLRASLDVLAQEERIDAPGRPLMISPGLAVPGAPDGRRNVTQPWEYSKGREEAVLFHAEYDINDSLTTFASAGGGWSRVDRLFGTTPIITNAQGDTLSTPTFYKFKVDRGTFDGGLRARFATGAVKHAVTLQASAYTERFDRAFTSGTPVASNIYDPVTQPAQGLQAPSTVPRLTATDLSGVALSDTMSFLDERVLLTLGLRQQRVRTRNYNQATGAVSTYYDESATTPMVGVVVQPTQRWSVYANYIQGLSRGDVAPPTASNAGEAFAPYKADQYEIGTKFDFGRFTTTLAAFQIAKPTGQLDNNVFSVNGEQRNRGLEFNVFGEVVPRVRLLGGVTLIDGEITRSPSAASVGKTAIGVPDMQANLGAEWDLPWVPGLTLTGAMLYTGRQYVNQANTASLPAWTRFDVGARYTTRFGGKTTTLRANVLNVFDRDYWAGVTSWGGFSLAAPRTVLLSATVDF</sequence>
<keyword evidence="13 14" id="KW-0998">Cell outer membrane</keyword>
<evidence type="ECO:0000259" key="17">
    <source>
        <dbReference type="Pfam" id="PF00593"/>
    </source>
</evidence>
<evidence type="ECO:0000313" key="22">
    <source>
        <dbReference type="Proteomes" id="UP000256710"/>
    </source>
</evidence>
<keyword evidence="8" id="KW-0408">Iron</keyword>
<evidence type="ECO:0000256" key="13">
    <source>
        <dbReference type="ARBA" id="ARBA00023237"/>
    </source>
</evidence>
<comment type="subcellular location">
    <subcellularLocation>
        <location evidence="1 14">Cell outer membrane</location>
        <topology evidence="1 14">Multi-pass membrane protein</topology>
    </subcellularLocation>
</comment>
<feature type="short sequence motif" description="TonB C-terminal box" evidence="15">
    <location>
        <begin position="730"/>
        <end position="747"/>
    </location>
</feature>
<dbReference type="InterPro" id="IPR037066">
    <property type="entry name" value="Plug_dom_sf"/>
</dbReference>
<dbReference type="EMBL" id="LT984806">
    <property type="protein sequence ID" value="SPD45753.1"/>
    <property type="molecule type" value="Genomic_DNA"/>
</dbReference>
<protein>
    <submittedName>
        <fullName evidence="20">Energy transducer TonB</fullName>
    </submittedName>
    <submittedName>
        <fullName evidence="19">TonB-dependent siderophore receptor</fullName>
    </submittedName>
</protein>
<evidence type="ECO:0000256" key="3">
    <source>
        <dbReference type="ARBA" id="ARBA00022448"/>
    </source>
</evidence>
<evidence type="ECO:0000256" key="12">
    <source>
        <dbReference type="ARBA" id="ARBA00023170"/>
    </source>
</evidence>
<dbReference type="Proteomes" id="UP000256710">
    <property type="component" value="Unassembled WGS sequence"/>
</dbReference>
<dbReference type="InterPro" id="IPR012910">
    <property type="entry name" value="Plug_dom"/>
</dbReference>
<evidence type="ECO:0000256" key="16">
    <source>
        <dbReference type="RuleBase" id="RU003357"/>
    </source>
</evidence>
<dbReference type="InterPro" id="IPR036942">
    <property type="entry name" value="Beta-barrel_TonB_sf"/>
</dbReference>
<dbReference type="InterPro" id="IPR010917">
    <property type="entry name" value="TonB_rcpt_CS"/>
</dbReference>